<dbReference type="NCBIfam" id="TIGR01354">
    <property type="entry name" value="cyt_deam_tetra"/>
    <property type="match status" value="1"/>
</dbReference>
<feature type="binding site" evidence="14">
    <location>
        <position position="54"/>
    </location>
    <ligand>
        <name>Zn(2+)</name>
        <dbReference type="ChEBI" id="CHEBI:29105"/>
        <note>catalytic</note>
    </ligand>
</feature>
<dbReference type="InterPro" id="IPR002125">
    <property type="entry name" value="CMP_dCMP_dom"/>
</dbReference>
<dbReference type="GO" id="GO:0005829">
    <property type="term" value="C:cytosol"/>
    <property type="evidence" value="ECO:0007669"/>
    <property type="project" value="TreeGrafter"/>
</dbReference>
<evidence type="ECO:0000256" key="15">
    <source>
        <dbReference type="RuleBase" id="RU364006"/>
    </source>
</evidence>
<dbReference type="AlphaFoldDB" id="A0A4P6M7I7"/>
<dbReference type="GO" id="GO:0055086">
    <property type="term" value="P:nucleobase-containing small molecule metabolic process"/>
    <property type="evidence" value="ECO:0007669"/>
    <property type="project" value="UniProtKB-ARBA"/>
</dbReference>
<evidence type="ECO:0000256" key="13">
    <source>
        <dbReference type="PIRSR" id="PIRSR606262-2"/>
    </source>
</evidence>
<evidence type="ECO:0000256" key="10">
    <source>
        <dbReference type="ARBA" id="ARBA00049252"/>
    </source>
</evidence>
<dbReference type="KEGG" id="bpro:PMF13cell1_05094"/>
<reference evidence="17 19" key="1">
    <citation type="submission" date="2019-01" db="EMBL/GenBank/DDBJ databases">
        <title>PMF-metabolizing Aryl O-demethylase.</title>
        <authorList>
            <person name="Kim M."/>
        </authorList>
    </citation>
    <scope>NUCLEOTIDE SEQUENCE [LARGE SCALE GENOMIC DNA]</scope>
    <source>
        <strain evidence="17 19">PMF1</strain>
    </source>
</reference>
<evidence type="ECO:0000256" key="8">
    <source>
        <dbReference type="ARBA" id="ARBA00022833"/>
    </source>
</evidence>
<comment type="catalytic activity">
    <reaction evidence="10 15">
        <text>2'-deoxycytidine + H2O + H(+) = 2'-deoxyuridine + NH4(+)</text>
        <dbReference type="Rhea" id="RHEA:13433"/>
        <dbReference type="ChEBI" id="CHEBI:15377"/>
        <dbReference type="ChEBI" id="CHEBI:15378"/>
        <dbReference type="ChEBI" id="CHEBI:15698"/>
        <dbReference type="ChEBI" id="CHEBI:16450"/>
        <dbReference type="ChEBI" id="CHEBI:28938"/>
        <dbReference type="EC" id="3.5.4.5"/>
    </reaction>
</comment>
<sequence length="137" mass="15099">MIPVKELIKQAIEAMESAYTPYSHFKVGAALHTPEGKIYKGCNIENASYTPTNCAERTAFFKAVSEGEREFDAICIVGGKNGILTEYTAPCGVCRQVMMEFCSPESFQIILATDTEHYEIYTLKELLPMGFGPGNLA</sequence>
<dbReference type="CDD" id="cd01283">
    <property type="entry name" value="cytidine_deaminase"/>
    <property type="match status" value="1"/>
</dbReference>
<dbReference type="EC" id="3.5.4.5" evidence="4 15"/>
<comment type="cofactor">
    <cofactor evidence="1 14 15">
        <name>Zn(2+)</name>
        <dbReference type="ChEBI" id="CHEBI:29105"/>
    </cofactor>
</comment>
<evidence type="ECO:0000313" key="17">
    <source>
        <dbReference type="EMBL" id="QBE99517.1"/>
    </source>
</evidence>
<dbReference type="RefSeq" id="WP_018598611.1">
    <property type="nucleotide sequence ID" value="NZ_AP031416.1"/>
</dbReference>
<dbReference type="NCBIfam" id="NF004064">
    <property type="entry name" value="PRK05578.1"/>
    <property type="match status" value="1"/>
</dbReference>
<feature type="active site" description="Proton donor" evidence="12">
    <location>
        <position position="56"/>
    </location>
</feature>
<evidence type="ECO:0000256" key="11">
    <source>
        <dbReference type="ARBA" id="ARBA00049558"/>
    </source>
</evidence>
<evidence type="ECO:0000256" key="3">
    <source>
        <dbReference type="ARBA" id="ARBA00006576"/>
    </source>
</evidence>
<dbReference type="GO" id="GO:0004126">
    <property type="term" value="F:cytidine deaminase activity"/>
    <property type="evidence" value="ECO:0007669"/>
    <property type="project" value="UniProtKB-UniRule"/>
</dbReference>
<comment type="catalytic activity">
    <reaction evidence="11 15">
        <text>cytidine + H2O + H(+) = uridine + NH4(+)</text>
        <dbReference type="Rhea" id="RHEA:16069"/>
        <dbReference type="ChEBI" id="CHEBI:15377"/>
        <dbReference type="ChEBI" id="CHEBI:15378"/>
        <dbReference type="ChEBI" id="CHEBI:16704"/>
        <dbReference type="ChEBI" id="CHEBI:17562"/>
        <dbReference type="ChEBI" id="CHEBI:28938"/>
        <dbReference type="EC" id="3.5.4.5"/>
    </reaction>
</comment>
<protein>
    <recommendedName>
        <fullName evidence="5 15">Cytidine deaminase</fullName>
        <ecNumber evidence="4 15">3.5.4.5</ecNumber>
    </recommendedName>
    <alternativeName>
        <fullName evidence="9 15">Cytidine aminohydrolase</fullName>
    </alternativeName>
</protein>
<dbReference type="SUPFAM" id="SSF53927">
    <property type="entry name" value="Cytidine deaminase-like"/>
    <property type="match status" value="1"/>
</dbReference>
<dbReference type="EMBL" id="CP035945">
    <property type="protein sequence ID" value="QBE99517.1"/>
    <property type="molecule type" value="Genomic_DNA"/>
</dbReference>
<feature type="binding site" evidence="14">
    <location>
        <position position="91"/>
    </location>
    <ligand>
        <name>Zn(2+)</name>
        <dbReference type="ChEBI" id="CHEBI:29105"/>
        <note>catalytic</note>
    </ligand>
</feature>
<dbReference type="InterPro" id="IPR006262">
    <property type="entry name" value="Cyt_deam_tetra"/>
</dbReference>
<evidence type="ECO:0000256" key="5">
    <source>
        <dbReference type="ARBA" id="ARBA00018266"/>
    </source>
</evidence>
<evidence type="ECO:0000256" key="1">
    <source>
        <dbReference type="ARBA" id="ARBA00001947"/>
    </source>
</evidence>
<evidence type="ECO:0000256" key="4">
    <source>
        <dbReference type="ARBA" id="ARBA00012783"/>
    </source>
</evidence>
<evidence type="ECO:0000259" key="16">
    <source>
        <dbReference type="PROSITE" id="PS51747"/>
    </source>
</evidence>
<dbReference type="InterPro" id="IPR050202">
    <property type="entry name" value="Cyt/Deoxycyt_deaminase"/>
</dbReference>
<dbReference type="GO" id="GO:0008270">
    <property type="term" value="F:zinc ion binding"/>
    <property type="evidence" value="ECO:0007669"/>
    <property type="project" value="UniProtKB-UniRule"/>
</dbReference>
<proteinExistence type="inferred from homology"/>
<evidence type="ECO:0000256" key="7">
    <source>
        <dbReference type="ARBA" id="ARBA00022801"/>
    </source>
</evidence>
<keyword evidence="8 14" id="KW-0862">Zinc</keyword>
<feature type="binding site" evidence="14">
    <location>
        <position position="94"/>
    </location>
    <ligand>
        <name>Zn(2+)</name>
        <dbReference type="ChEBI" id="CHEBI:29105"/>
        <note>catalytic</note>
    </ligand>
</feature>
<dbReference type="Gene3D" id="3.40.140.10">
    <property type="entry name" value="Cytidine Deaminase, domain 2"/>
    <property type="match status" value="1"/>
</dbReference>
<evidence type="ECO:0000313" key="18">
    <source>
        <dbReference type="EMBL" id="QMW77319.1"/>
    </source>
</evidence>
<dbReference type="GO" id="GO:0072527">
    <property type="term" value="P:pyrimidine-containing compound metabolic process"/>
    <property type="evidence" value="ECO:0007669"/>
    <property type="project" value="UniProtKB-ARBA"/>
</dbReference>
<dbReference type="PROSITE" id="PS51747">
    <property type="entry name" value="CYT_DCMP_DEAMINASES_2"/>
    <property type="match status" value="1"/>
</dbReference>
<evidence type="ECO:0000256" key="9">
    <source>
        <dbReference type="ARBA" id="ARBA00032005"/>
    </source>
</evidence>
<evidence type="ECO:0000313" key="20">
    <source>
        <dbReference type="Proteomes" id="UP000515789"/>
    </source>
</evidence>
<dbReference type="Proteomes" id="UP000289794">
    <property type="component" value="Chromosome"/>
</dbReference>
<evidence type="ECO:0000256" key="14">
    <source>
        <dbReference type="PIRSR" id="PIRSR606262-3"/>
    </source>
</evidence>
<name>A0A4P6M7I7_9FIRM</name>
<dbReference type="InterPro" id="IPR016193">
    <property type="entry name" value="Cytidine_deaminase-like"/>
</dbReference>
<dbReference type="PANTHER" id="PTHR11644">
    <property type="entry name" value="CYTIDINE DEAMINASE"/>
    <property type="match status" value="1"/>
</dbReference>
<evidence type="ECO:0000313" key="19">
    <source>
        <dbReference type="Proteomes" id="UP000289794"/>
    </source>
</evidence>
<dbReference type="Proteomes" id="UP000515789">
    <property type="component" value="Chromosome"/>
</dbReference>
<keyword evidence="6 14" id="KW-0479">Metal-binding</keyword>
<dbReference type="PANTHER" id="PTHR11644:SF2">
    <property type="entry name" value="CYTIDINE DEAMINASE"/>
    <property type="match status" value="1"/>
</dbReference>
<dbReference type="FunFam" id="3.40.140.10:FF:000008">
    <property type="entry name" value="Cytidine deaminase"/>
    <property type="match status" value="1"/>
</dbReference>
<evidence type="ECO:0000256" key="2">
    <source>
        <dbReference type="ARBA" id="ARBA00003949"/>
    </source>
</evidence>
<dbReference type="GeneID" id="75055349"/>
<reference evidence="18 20" key="2">
    <citation type="submission" date="2019-04" db="EMBL/GenBank/DDBJ databases">
        <authorList>
            <person name="Schori C."/>
            <person name="Ahrens C."/>
        </authorList>
    </citation>
    <scope>NUCLEOTIDE SEQUENCE [LARGE SCALE GENOMIC DNA]</scope>
    <source>
        <strain evidence="18 20">DSM 2950</strain>
    </source>
</reference>
<evidence type="ECO:0000256" key="6">
    <source>
        <dbReference type="ARBA" id="ARBA00022723"/>
    </source>
</evidence>
<keyword evidence="7 15" id="KW-0378">Hydrolase</keyword>
<gene>
    <name evidence="17" type="primary">cdd</name>
    <name evidence="18" type="ORF">E5259_06780</name>
    <name evidence="17" type="ORF">PMF13cell1_05094</name>
</gene>
<comment type="function">
    <text evidence="2 15">This enzyme scavenges exogenous and endogenous cytidine and 2'-deoxycytidine for UMP synthesis.</text>
</comment>
<evidence type="ECO:0000256" key="12">
    <source>
        <dbReference type="PIRSR" id="PIRSR606262-1"/>
    </source>
</evidence>
<dbReference type="Pfam" id="PF00383">
    <property type="entry name" value="dCMP_cyt_deam_1"/>
    <property type="match status" value="1"/>
</dbReference>
<dbReference type="EMBL" id="CP039126">
    <property type="protein sequence ID" value="QMW77319.1"/>
    <property type="molecule type" value="Genomic_DNA"/>
</dbReference>
<feature type="domain" description="CMP/dCMP-type deaminase" evidence="16">
    <location>
        <begin position="2"/>
        <end position="134"/>
    </location>
</feature>
<accession>A0A4P6M7I7</accession>
<feature type="binding site" evidence="13">
    <location>
        <begin position="43"/>
        <end position="49"/>
    </location>
    <ligand>
        <name>substrate</name>
    </ligand>
</feature>
<organism evidence="17 19">
    <name type="scientific">Blautia producta</name>
    <dbReference type="NCBI Taxonomy" id="33035"/>
    <lineage>
        <taxon>Bacteria</taxon>
        <taxon>Bacillati</taxon>
        <taxon>Bacillota</taxon>
        <taxon>Clostridia</taxon>
        <taxon>Lachnospirales</taxon>
        <taxon>Lachnospiraceae</taxon>
        <taxon>Blautia</taxon>
    </lineage>
</organism>
<comment type="similarity">
    <text evidence="3 15">Belongs to the cytidine and deoxycytidylate deaminase family.</text>
</comment>